<dbReference type="Proteomes" id="UP000617041">
    <property type="component" value="Unassembled WGS sequence"/>
</dbReference>
<gene>
    <name evidence="2" type="ORF">I8E28_08135</name>
</gene>
<dbReference type="AlphaFoldDB" id="A0A934URC9"/>
<proteinExistence type="predicted"/>
<keyword evidence="3" id="KW-1185">Reference proteome</keyword>
<dbReference type="GO" id="GO:0008410">
    <property type="term" value="F:CoA-transferase activity"/>
    <property type="evidence" value="ECO:0007669"/>
    <property type="project" value="TreeGrafter"/>
</dbReference>
<dbReference type="EMBL" id="JAEDAO010000001">
    <property type="protein sequence ID" value="MBK0392558.1"/>
    <property type="molecule type" value="Genomic_DNA"/>
</dbReference>
<dbReference type="PANTHER" id="PTHR48207:SF3">
    <property type="entry name" value="SUCCINATE--HYDROXYMETHYLGLUTARATE COA-TRANSFERASE"/>
    <property type="match status" value="1"/>
</dbReference>
<evidence type="ECO:0000313" key="3">
    <source>
        <dbReference type="Proteomes" id="UP000617041"/>
    </source>
</evidence>
<organism evidence="2 3">
    <name type="scientific">Ramlibacter algicola</name>
    <dbReference type="NCBI Taxonomy" id="2795217"/>
    <lineage>
        <taxon>Bacteria</taxon>
        <taxon>Pseudomonadati</taxon>
        <taxon>Pseudomonadota</taxon>
        <taxon>Betaproteobacteria</taxon>
        <taxon>Burkholderiales</taxon>
        <taxon>Comamonadaceae</taxon>
        <taxon>Ramlibacter</taxon>
    </lineage>
</organism>
<dbReference type="InterPro" id="IPR003673">
    <property type="entry name" value="CoA-Trfase_fam_III"/>
</dbReference>
<dbReference type="PANTHER" id="PTHR48207">
    <property type="entry name" value="SUCCINATE--HYDROXYMETHYLGLUTARATE COA-TRANSFERASE"/>
    <property type="match status" value="1"/>
</dbReference>
<dbReference type="InterPro" id="IPR023606">
    <property type="entry name" value="CoA-Trfase_III_dom_1_sf"/>
</dbReference>
<sequence length="406" mass="43905">MKRDGSAGPAPTPLAGIRVLELGTMIAGPVVATLLGDFGADVIKIEQPDGGDPIRNIGPFCEGESLWWNVEGRNKKSVTLDLRQEEGQQMLRQLVRHADVLVENFRPGTMARWNVGYEQLSQENPRLVMVSVSGYGQTGPYAEKPAFDRIALAFAGLLNITGYADRAPVRPGVAMADYQSALFGAFAAMLALFHRDARGGTGQHVDVSLFESVFRFTDIMVTAADKVGVKRARRGNLHFAAAPGDHFETCDGRYIVMTISNNPLFAKLCEAMGQPALAKDERFATHDARWKNIEVVNGMVGDWIKSMPVSDILGILEQHGLPHSLVFSVDDILADPHYGQRGSIATLEHPALGPLKMPAPTPRLGGTPARAMEPAPALGRDNEAVYRGLLGLDEQAYASLKARGAI</sequence>
<name>A0A934URC9_9BURK</name>
<dbReference type="Gene3D" id="3.40.50.10540">
    <property type="entry name" value="Crotonobetainyl-coa:carnitine coa-transferase, domain 1"/>
    <property type="match status" value="1"/>
</dbReference>
<comment type="caution">
    <text evidence="2">The sequence shown here is derived from an EMBL/GenBank/DDBJ whole genome shotgun (WGS) entry which is preliminary data.</text>
</comment>
<dbReference type="InterPro" id="IPR044855">
    <property type="entry name" value="CoA-Trfase_III_dom3_sf"/>
</dbReference>
<dbReference type="Gene3D" id="3.30.1540.10">
    <property type="entry name" value="formyl-coa transferase, domain 3"/>
    <property type="match status" value="1"/>
</dbReference>
<evidence type="ECO:0000256" key="1">
    <source>
        <dbReference type="ARBA" id="ARBA00022679"/>
    </source>
</evidence>
<dbReference type="InterPro" id="IPR050483">
    <property type="entry name" value="CoA-transferase_III_domain"/>
</dbReference>
<keyword evidence="1 2" id="KW-0808">Transferase</keyword>
<accession>A0A934URC9</accession>
<protein>
    <submittedName>
        <fullName evidence="2">CoA transferase</fullName>
    </submittedName>
</protein>
<reference evidence="2" key="1">
    <citation type="submission" date="2020-12" db="EMBL/GenBank/DDBJ databases">
        <title>Ramlibacter sp. nov., isolated from a freshwater alga, Cryptomonas.</title>
        <authorList>
            <person name="Kim H.M."/>
            <person name="Jeon C.O."/>
        </authorList>
    </citation>
    <scope>NUCLEOTIDE SEQUENCE</scope>
    <source>
        <strain evidence="2">CrO1</strain>
    </source>
</reference>
<evidence type="ECO:0000313" key="2">
    <source>
        <dbReference type="EMBL" id="MBK0392558.1"/>
    </source>
</evidence>
<dbReference type="Pfam" id="PF02515">
    <property type="entry name" value="CoA_transf_3"/>
    <property type="match status" value="1"/>
</dbReference>
<dbReference type="SUPFAM" id="SSF89796">
    <property type="entry name" value="CoA-transferase family III (CaiB/BaiF)"/>
    <property type="match status" value="1"/>
</dbReference>